<gene>
    <name evidence="5" type="ORF">ACFP2T_47285</name>
</gene>
<dbReference type="Pfam" id="PF13613">
    <property type="entry name" value="HTH_Tnp_4"/>
    <property type="match status" value="1"/>
</dbReference>
<keyword evidence="2" id="KW-0479">Metal-binding</keyword>
<protein>
    <submittedName>
        <fullName evidence="5">Transposase family protein</fullName>
    </submittedName>
</protein>
<proteinExistence type="predicted"/>
<comment type="cofactor">
    <cofactor evidence="1">
        <name>a divalent metal cation</name>
        <dbReference type="ChEBI" id="CHEBI:60240"/>
    </cofactor>
</comment>
<sequence length="259" mass="28899">MQVISAARPEWIFPFTGLQPIQFRRLVRLVAERGGDSIADGRPGRQWALDLPDRVLLVAAYWRTNLTMRQIGPLFGVSHSAAHRVIDTVGPLLALAPVRRRRVDQIAIVDGTLIPTRDHRLAAQSKNYRYSTNLQVAIDAHTRLVVALGDPQPGNRNDTIVYRTSGIDQKLAGRPVMADGAYRGNPEVIIPYRKPADGSELPDWKANLNKQHRTVRAQVEHALARMKCFKILRDYRRAASTLTDTASDIANLHNIILAG</sequence>
<dbReference type="Pfam" id="PF13359">
    <property type="entry name" value="DDE_Tnp_4"/>
    <property type="match status" value="1"/>
</dbReference>
<dbReference type="EMBL" id="JBHSPR010000111">
    <property type="protein sequence ID" value="MFC6023745.1"/>
    <property type="molecule type" value="Genomic_DNA"/>
</dbReference>
<evidence type="ECO:0000259" key="3">
    <source>
        <dbReference type="Pfam" id="PF13359"/>
    </source>
</evidence>
<evidence type="ECO:0000256" key="2">
    <source>
        <dbReference type="ARBA" id="ARBA00022723"/>
    </source>
</evidence>
<accession>A0ABW1KQ14</accession>
<evidence type="ECO:0000313" key="6">
    <source>
        <dbReference type="Proteomes" id="UP001596203"/>
    </source>
</evidence>
<evidence type="ECO:0000256" key="1">
    <source>
        <dbReference type="ARBA" id="ARBA00001968"/>
    </source>
</evidence>
<dbReference type="RefSeq" id="WP_377434467.1">
    <property type="nucleotide sequence ID" value="NZ_JBHSPR010000111.1"/>
</dbReference>
<evidence type="ECO:0000259" key="4">
    <source>
        <dbReference type="Pfam" id="PF13613"/>
    </source>
</evidence>
<organism evidence="5 6">
    <name type="scientific">Plantactinospora solaniradicis</name>
    <dbReference type="NCBI Taxonomy" id="1723736"/>
    <lineage>
        <taxon>Bacteria</taxon>
        <taxon>Bacillati</taxon>
        <taxon>Actinomycetota</taxon>
        <taxon>Actinomycetes</taxon>
        <taxon>Micromonosporales</taxon>
        <taxon>Micromonosporaceae</taxon>
        <taxon>Plantactinospora</taxon>
    </lineage>
</organism>
<name>A0ABW1KQ14_9ACTN</name>
<feature type="domain" description="Transposase Helix-turn-helix" evidence="4">
    <location>
        <begin position="47"/>
        <end position="95"/>
    </location>
</feature>
<dbReference type="Proteomes" id="UP001596203">
    <property type="component" value="Unassembled WGS sequence"/>
</dbReference>
<dbReference type="InterPro" id="IPR027805">
    <property type="entry name" value="Transposase_HTH_dom"/>
</dbReference>
<reference evidence="6" key="1">
    <citation type="journal article" date="2019" name="Int. J. Syst. Evol. Microbiol.">
        <title>The Global Catalogue of Microorganisms (GCM) 10K type strain sequencing project: providing services to taxonomists for standard genome sequencing and annotation.</title>
        <authorList>
            <consortium name="The Broad Institute Genomics Platform"/>
            <consortium name="The Broad Institute Genome Sequencing Center for Infectious Disease"/>
            <person name="Wu L."/>
            <person name="Ma J."/>
        </authorList>
    </citation>
    <scope>NUCLEOTIDE SEQUENCE [LARGE SCALE GENOMIC DNA]</scope>
    <source>
        <strain evidence="6">ZS-35-S2</strain>
    </source>
</reference>
<comment type="caution">
    <text evidence="5">The sequence shown here is derived from an EMBL/GenBank/DDBJ whole genome shotgun (WGS) entry which is preliminary data.</text>
</comment>
<evidence type="ECO:0000313" key="5">
    <source>
        <dbReference type="EMBL" id="MFC6023745.1"/>
    </source>
</evidence>
<keyword evidence="6" id="KW-1185">Reference proteome</keyword>
<dbReference type="InterPro" id="IPR027806">
    <property type="entry name" value="HARBI1_dom"/>
</dbReference>
<feature type="domain" description="DDE Tnp4" evidence="3">
    <location>
        <begin position="109"/>
        <end position="253"/>
    </location>
</feature>